<dbReference type="SUPFAM" id="SSF50998">
    <property type="entry name" value="Quinoprotein alcohol dehydrogenase-like"/>
    <property type="match status" value="1"/>
</dbReference>
<gene>
    <name evidence="1" type="ORF">PTD2_03681</name>
</gene>
<reference evidence="1 2" key="1">
    <citation type="submission" date="2006-02" db="EMBL/GenBank/DDBJ databases">
        <authorList>
            <person name="Moran M.A."/>
            <person name="Kjelleberg S."/>
            <person name="Egan S."/>
            <person name="Saunders N."/>
            <person name="Thomas T."/>
            <person name="Ferriera S."/>
            <person name="Johnson J."/>
            <person name="Kravitz S."/>
            <person name="Halpern A."/>
            <person name="Remington K."/>
            <person name="Beeson K."/>
            <person name="Tran B."/>
            <person name="Rogers Y.-H."/>
            <person name="Friedman R."/>
            <person name="Venter J.C."/>
        </authorList>
    </citation>
    <scope>NUCLEOTIDE SEQUENCE [LARGE SCALE GENOMIC DNA]</scope>
    <source>
        <strain evidence="1 2">D2</strain>
    </source>
</reference>
<dbReference type="InterPro" id="IPR011047">
    <property type="entry name" value="Quinoprotein_ADH-like_sf"/>
</dbReference>
<dbReference type="InterPro" id="IPR015943">
    <property type="entry name" value="WD40/YVTN_repeat-like_dom_sf"/>
</dbReference>
<dbReference type="STRING" id="87626.PTD2_03681"/>
<dbReference type="RefSeq" id="WP_009836937.1">
    <property type="nucleotide sequence ID" value="NZ_AAOH01000001.1"/>
</dbReference>
<organism evidence="1 2">
    <name type="scientific">Pseudoalteromonas tunicata D2</name>
    <dbReference type="NCBI Taxonomy" id="87626"/>
    <lineage>
        <taxon>Bacteria</taxon>
        <taxon>Pseudomonadati</taxon>
        <taxon>Pseudomonadota</taxon>
        <taxon>Gammaproteobacteria</taxon>
        <taxon>Alteromonadales</taxon>
        <taxon>Pseudoalteromonadaceae</taxon>
        <taxon>Pseudoalteromonas</taxon>
    </lineage>
</organism>
<evidence type="ECO:0000313" key="1">
    <source>
        <dbReference type="EMBL" id="EAR30639.1"/>
    </source>
</evidence>
<dbReference type="OrthoDB" id="7071235at2"/>
<protein>
    <submittedName>
        <fullName evidence="1">Uncharacterized protein</fullName>
    </submittedName>
</protein>
<evidence type="ECO:0000313" key="2">
    <source>
        <dbReference type="Proteomes" id="UP000006201"/>
    </source>
</evidence>
<dbReference type="Gene3D" id="2.130.10.10">
    <property type="entry name" value="YVTN repeat-like/Quinoprotein amine dehydrogenase"/>
    <property type="match status" value="1"/>
</dbReference>
<dbReference type="eggNOG" id="ENOG5033ZSN">
    <property type="taxonomic scope" value="Bacteria"/>
</dbReference>
<sequence>MRIYYTPELDWLSHQGFEPENVYLFFNEGLMTCLNQGQIDYLGYSTDKNYHNFLNLASEPLLYVIDKNTKQGELMTKNGEVYNAVPEPFNSQPALTKTSPCNTLLYVRLSEYNGQKDVSVTLKEGKLAVKPLLFSIIYKVTSNSIYGLDRQRRNILKTDSNLDTLWSYELEYKSDYGTAKDALFHNQTLINFIGAREETFERTDRDVFEQYRGGALIALDTDTGQLKWQFECETYLDNYQLDQGRLYYGAHDGVRILDPDTGELLQFIASGLPEPKNHPRFLCSVFVDKSYIYFCYSELGRWYVYDKHSYQQLTILQLPEHCVPWRHIFTDNNSGKHYFYLSDFTKYVDRSYLFELDPSNLLAPIEFETKPRTEVAFAPVNGEANNCDLVITLYTPRLDDALRFGEIITRDLALQHGRSKSAPDMYIRQFERYPDKRFNGTIRLQVVGCQADPSLINERLAIMAQRFATWNQGFHTCLYGHAKNAQGKVYLATLYAQSVSEQELGTLTSLQPQPKNDLPQAPKIPVEDALMDYLTDYENGEFSTDDTDYLAEALAVSNQVITGAYSTKLIGSAYFLQALYYLAKEEGEQRRKALKEAAQCGNTNAMIESLFATPYQEWHIDLLALAQVYNQQGTEFWNIQADVESCLEKQDAATRSRIDTHAQEIQQQWDSEQKTPYWIF</sequence>
<keyword evidence="2" id="KW-1185">Reference proteome</keyword>
<comment type="caution">
    <text evidence="1">The sequence shown here is derived from an EMBL/GenBank/DDBJ whole genome shotgun (WGS) entry which is preliminary data.</text>
</comment>
<proteinExistence type="predicted"/>
<dbReference type="AlphaFoldDB" id="A4C507"/>
<name>A4C507_9GAMM</name>
<dbReference type="Proteomes" id="UP000006201">
    <property type="component" value="Unassembled WGS sequence"/>
</dbReference>
<accession>A4C507</accession>
<dbReference type="HOGENOM" id="CLU_404324_0_0_6"/>
<dbReference type="EMBL" id="AAOH01000001">
    <property type="protein sequence ID" value="EAR30639.1"/>
    <property type="molecule type" value="Genomic_DNA"/>
</dbReference>